<feature type="compositionally biased region" description="Basic and acidic residues" evidence="1">
    <location>
        <begin position="136"/>
        <end position="145"/>
    </location>
</feature>
<comment type="caution">
    <text evidence="2">The sequence shown here is derived from an EMBL/GenBank/DDBJ whole genome shotgun (WGS) entry which is preliminary data.</text>
</comment>
<feature type="region of interest" description="Disordered" evidence="1">
    <location>
        <begin position="136"/>
        <end position="155"/>
    </location>
</feature>
<feature type="region of interest" description="Disordered" evidence="1">
    <location>
        <begin position="1"/>
        <end position="26"/>
    </location>
</feature>
<sequence>MPTTRSLEESASPQARASEISDLHRPPVHRLPTAARVCLGHGGIACAGDDVYEARRHILRGPGSDRGAGHDGRETVRIECTGVPPAALARRGPGRSPGVLDLEDDGLVVAVCVDDRATLLAVESWHYAGVKQHRVEESERVKQDGRPWSSHPTSPLHRPCVEVPFNNEGPLAAGFLGDVRKEGGKFYLRESWWNVDAEKENSANSGPREVGMNSCRALLDRDFSLHPDSCLAVGIGEPCVGWSEVLVLLTQDGHVDA</sequence>
<keyword evidence="3" id="KW-1185">Reference proteome</keyword>
<evidence type="ECO:0000313" key="3">
    <source>
        <dbReference type="Proteomes" id="UP001627154"/>
    </source>
</evidence>
<protein>
    <submittedName>
        <fullName evidence="2">Uncharacterized protein</fullName>
    </submittedName>
</protein>
<name>A0ABD2WGL5_9HYME</name>
<proteinExistence type="predicted"/>
<evidence type="ECO:0000313" key="2">
    <source>
        <dbReference type="EMBL" id="KAL3391845.1"/>
    </source>
</evidence>
<dbReference type="AlphaFoldDB" id="A0ABD2WGL5"/>
<accession>A0ABD2WGL5</accession>
<reference evidence="2 3" key="1">
    <citation type="journal article" date="2024" name="bioRxiv">
        <title>A reference genome for Trichogramma kaykai: A tiny desert-dwelling parasitoid wasp with competing sex-ratio distorters.</title>
        <authorList>
            <person name="Culotta J."/>
            <person name="Lindsey A.R."/>
        </authorList>
    </citation>
    <scope>NUCLEOTIDE SEQUENCE [LARGE SCALE GENOMIC DNA]</scope>
    <source>
        <strain evidence="2 3">KSX58</strain>
    </source>
</reference>
<feature type="compositionally biased region" description="Polar residues" evidence="1">
    <location>
        <begin position="1"/>
        <end position="15"/>
    </location>
</feature>
<dbReference type="Proteomes" id="UP001627154">
    <property type="component" value="Unassembled WGS sequence"/>
</dbReference>
<gene>
    <name evidence="2" type="ORF">TKK_013743</name>
</gene>
<organism evidence="2 3">
    <name type="scientific">Trichogramma kaykai</name>
    <dbReference type="NCBI Taxonomy" id="54128"/>
    <lineage>
        <taxon>Eukaryota</taxon>
        <taxon>Metazoa</taxon>
        <taxon>Ecdysozoa</taxon>
        <taxon>Arthropoda</taxon>
        <taxon>Hexapoda</taxon>
        <taxon>Insecta</taxon>
        <taxon>Pterygota</taxon>
        <taxon>Neoptera</taxon>
        <taxon>Endopterygota</taxon>
        <taxon>Hymenoptera</taxon>
        <taxon>Apocrita</taxon>
        <taxon>Proctotrupomorpha</taxon>
        <taxon>Chalcidoidea</taxon>
        <taxon>Trichogrammatidae</taxon>
        <taxon>Trichogramma</taxon>
    </lineage>
</organism>
<evidence type="ECO:0000256" key="1">
    <source>
        <dbReference type="SAM" id="MobiDB-lite"/>
    </source>
</evidence>
<dbReference type="EMBL" id="JBJJXI010000108">
    <property type="protein sequence ID" value="KAL3391845.1"/>
    <property type="molecule type" value="Genomic_DNA"/>
</dbReference>